<protein>
    <submittedName>
        <fullName evidence="2">Competence protein CoiA family protein</fullName>
    </submittedName>
</protein>
<evidence type="ECO:0000313" key="3">
    <source>
        <dbReference type="Proteomes" id="UP001172054"/>
    </source>
</evidence>
<name>A0ABT8MTE8_9BACL</name>
<evidence type="ECO:0000259" key="1">
    <source>
        <dbReference type="Pfam" id="PF25164"/>
    </source>
</evidence>
<gene>
    <name evidence="2" type="ORF">QWY15_12845</name>
</gene>
<comment type="caution">
    <text evidence="2">The sequence shown here is derived from an EMBL/GenBank/DDBJ whole genome shotgun (WGS) entry which is preliminary data.</text>
</comment>
<proteinExistence type="predicted"/>
<dbReference type="RefSeq" id="WP_301726666.1">
    <property type="nucleotide sequence ID" value="NZ_JAUJWW010000005.1"/>
</dbReference>
<dbReference type="Proteomes" id="UP001172054">
    <property type="component" value="Unassembled WGS sequence"/>
</dbReference>
<dbReference type="EMBL" id="JAUJWW010000005">
    <property type="protein sequence ID" value="MDN7228187.1"/>
    <property type="molecule type" value="Genomic_DNA"/>
</dbReference>
<accession>A0ABT8MTE8</accession>
<feature type="domain" description="Competence protein CoiA-like N-terminal" evidence="1">
    <location>
        <begin position="20"/>
        <end position="48"/>
    </location>
</feature>
<reference evidence="2 3" key="1">
    <citation type="submission" date="2023-06" db="EMBL/GenBank/DDBJ databases">
        <title>Novel species in genus Planococcus.</title>
        <authorList>
            <person name="Ning S."/>
        </authorList>
    </citation>
    <scope>NUCLEOTIDE SEQUENCE [LARGE SCALE GENOMIC DNA]</scope>
    <source>
        <strain evidence="2 3">N064</strain>
    </source>
</reference>
<evidence type="ECO:0000313" key="2">
    <source>
        <dbReference type="EMBL" id="MDN7228187.1"/>
    </source>
</evidence>
<keyword evidence="3" id="KW-1185">Reference proteome</keyword>
<dbReference type="InterPro" id="IPR057253">
    <property type="entry name" value="CoiA-like_N"/>
</dbReference>
<dbReference type="Pfam" id="PF25164">
    <property type="entry name" value="CoiA_N"/>
    <property type="match status" value="1"/>
</dbReference>
<sequence length="505" mass="59341">MDKAYTSEYYIVDARDAVSGKNYYCPNCNGKLHFYPGRQRIPHFRHSKGVPREQKELCELYTRSNTYSLLHEEFVARQQIRMVIEKENNNFVFKMKFPIIQRNLLDLQIYDKYFNYYCVEINDFSLNSINLLPSRLNNDVKISLLRKYTFKSSNEQYEKILGLRVSGNYEPFREGPLVFKEMSGQYISIPYRKITLSGRFFVVSLVVISFDDEMEVLSKKQSGKFFIYEVLMPIGISEKLQIFFERSLKYILLPATCHIDLVSPSTFKKRGNTIEVSSKETKWQITNMGDTFSNQKIIIENKSFERQVITLNNMSQFNLSLIDDEYNIYIDRGISEIKTVKKVYHIKHSNTFKQELLLKDTNVLFDRKVFRKNEVIEVQSTLPYYISSSQEIDHKINTKERLALNNVTQIIIPTLWSIKVESGNDKGALDLTYIYSIYKNHKLYPKVLCTIETIQILINKVRTSKFNEKNKLLYLIRLIGYKVPRPIATCMKEIEHSDDSPAENI</sequence>
<organism evidence="2 3">
    <name type="scientific">Planococcus liqunii</name>
    <dbReference type="NCBI Taxonomy" id="3058394"/>
    <lineage>
        <taxon>Bacteria</taxon>
        <taxon>Bacillati</taxon>
        <taxon>Bacillota</taxon>
        <taxon>Bacilli</taxon>
        <taxon>Bacillales</taxon>
        <taxon>Caryophanaceae</taxon>
        <taxon>Planococcus</taxon>
    </lineage>
</organism>